<keyword evidence="2" id="KW-1185">Reference proteome</keyword>
<proteinExistence type="predicted"/>
<dbReference type="Proteomes" id="UP000299084">
    <property type="component" value="Unassembled WGS sequence"/>
</dbReference>
<comment type="caution">
    <text evidence="1">The sequence shown here is derived from an EMBL/GenBank/DDBJ whole genome shotgun (WGS) entry which is preliminary data.</text>
</comment>
<organism evidence="1 2">
    <name type="scientific">Camelus dromedarius</name>
    <name type="common">Dromedary</name>
    <name type="synonym">Arabian camel</name>
    <dbReference type="NCBI Taxonomy" id="9838"/>
    <lineage>
        <taxon>Eukaryota</taxon>
        <taxon>Metazoa</taxon>
        <taxon>Chordata</taxon>
        <taxon>Craniata</taxon>
        <taxon>Vertebrata</taxon>
        <taxon>Euteleostomi</taxon>
        <taxon>Mammalia</taxon>
        <taxon>Eutheria</taxon>
        <taxon>Laurasiatheria</taxon>
        <taxon>Artiodactyla</taxon>
        <taxon>Tylopoda</taxon>
        <taxon>Camelidae</taxon>
        <taxon>Camelus</taxon>
    </lineage>
</organism>
<dbReference type="EMBL" id="JWIN03000006">
    <property type="protein sequence ID" value="KAB1276851.1"/>
    <property type="molecule type" value="Genomic_DNA"/>
</dbReference>
<evidence type="ECO:0000313" key="2">
    <source>
        <dbReference type="Proteomes" id="UP000299084"/>
    </source>
</evidence>
<protein>
    <submittedName>
        <fullName evidence="1">Uncharacterized protein</fullName>
    </submittedName>
</protein>
<accession>A0A5N4E083</accession>
<sequence>MEGCVVLKPNPHPAFHPCSSDGGLAGVPLGS</sequence>
<reference evidence="1 2" key="1">
    <citation type="journal article" date="2019" name="Mol. Ecol. Resour.">
        <title>Improving Illumina assemblies with Hi-C and long reads: an example with the North African dromedary.</title>
        <authorList>
            <person name="Elbers J.P."/>
            <person name="Rogers M.F."/>
            <person name="Perelman P.L."/>
            <person name="Proskuryakova A.A."/>
            <person name="Serdyukova N.A."/>
            <person name="Johnson W.E."/>
            <person name="Horin P."/>
            <person name="Corander J."/>
            <person name="Murphy D."/>
            <person name="Burger P.A."/>
        </authorList>
    </citation>
    <scope>NUCLEOTIDE SEQUENCE [LARGE SCALE GENOMIC DNA]</scope>
    <source>
        <strain evidence="1">Drom800</strain>
        <tissue evidence="1">Blood</tissue>
    </source>
</reference>
<evidence type="ECO:0000313" key="1">
    <source>
        <dbReference type="EMBL" id="KAB1276851.1"/>
    </source>
</evidence>
<dbReference type="AlphaFoldDB" id="A0A5N4E083"/>
<gene>
    <name evidence="1" type="ORF">Cadr_000005535</name>
</gene>
<name>A0A5N4E083_CAMDR</name>